<gene>
    <name evidence="1" type="ORF">CDL15_Pgr000349</name>
</gene>
<name>A0A218XUK1_PUNGR</name>
<protein>
    <submittedName>
        <fullName evidence="1">Uncharacterized protein</fullName>
    </submittedName>
</protein>
<dbReference type="EMBL" id="MTKT01000801">
    <property type="protein sequence ID" value="OWM87932.1"/>
    <property type="molecule type" value="Genomic_DNA"/>
</dbReference>
<dbReference type="Proteomes" id="UP000197138">
    <property type="component" value="Unassembled WGS sequence"/>
</dbReference>
<organism evidence="1 2">
    <name type="scientific">Punica granatum</name>
    <name type="common">Pomegranate</name>
    <dbReference type="NCBI Taxonomy" id="22663"/>
    <lineage>
        <taxon>Eukaryota</taxon>
        <taxon>Viridiplantae</taxon>
        <taxon>Streptophyta</taxon>
        <taxon>Embryophyta</taxon>
        <taxon>Tracheophyta</taxon>
        <taxon>Spermatophyta</taxon>
        <taxon>Magnoliopsida</taxon>
        <taxon>eudicotyledons</taxon>
        <taxon>Gunneridae</taxon>
        <taxon>Pentapetalae</taxon>
        <taxon>rosids</taxon>
        <taxon>malvids</taxon>
        <taxon>Myrtales</taxon>
        <taxon>Lythraceae</taxon>
        <taxon>Punica</taxon>
    </lineage>
</organism>
<proteinExistence type="predicted"/>
<sequence length="196" mass="20947">MRTRSPESNNWGREVRKAVTGDAKSGKQSQPRCWGNHALIYRRLDLLLKLLPVELSETGLAAGAVVLLPEVGLAAGAVMLCRRPALLLGLCFAGGRLCCWDGCALLEACFAPRAVVYLICWKLASPLGWLLVALPDAGSAAGATVVRWGCPGLVTKDSSSNWSLRTPRDRESECAIVLIACSTCGPDNFSKSVVSY</sequence>
<comment type="caution">
    <text evidence="1">The sequence shown here is derived from an EMBL/GenBank/DDBJ whole genome shotgun (WGS) entry which is preliminary data.</text>
</comment>
<evidence type="ECO:0000313" key="2">
    <source>
        <dbReference type="Proteomes" id="UP000197138"/>
    </source>
</evidence>
<evidence type="ECO:0000313" key="1">
    <source>
        <dbReference type="EMBL" id="OWM87932.1"/>
    </source>
</evidence>
<accession>A0A218XUK1</accession>
<dbReference type="AlphaFoldDB" id="A0A218XUK1"/>
<reference evidence="2" key="1">
    <citation type="journal article" date="2017" name="Plant J.">
        <title>The pomegranate (Punica granatum L.) genome and the genomics of punicalagin biosynthesis.</title>
        <authorList>
            <person name="Qin G."/>
            <person name="Xu C."/>
            <person name="Ming R."/>
            <person name="Tang H."/>
            <person name="Guyot R."/>
            <person name="Kramer E.M."/>
            <person name="Hu Y."/>
            <person name="Yi X."/>
            <person name="Qi Y."/>
            <person name="Xu X."/>
            <person name="Gao Z."/>
            <person name="Pan H."/>
            <person name="Jian J."/>
            <person name="Tian Y."/>
            <person name="Yue Z."/>
            <person name="Xu Y."/>
        </authorList>
    </citation>
    <scope>NUCLEOTIDE SEQUENCE [LARGE SCALE GENOMIC DNA]</scope>
    <source>
        <strain evidence="2">cv. Dabenzi</strain>
    </source>
</reference>